<dbReference type="eggNOG" id="KOG3273">
    <property type="taxonomic scope" value="Eukaryota"/>
</dbReference>
<keyword evidence="8" id="KW-1185">Reference proteome</keyword>
<evidence type="ECO:0000256" key="5">
    <source>
        <dbReference type="SAM" id="MobiDB-lite"/>
    </source>
</evidence>
<dbReference type="InterPro" id="IPR004087">
    <property type="entry name" value="KH_dom"/>
</dbReference>
<keyword evidence="4" id="KW-0539">Nucleus</keyword>
<dbReference type="RefSeq" id="XP_004994510.1">
    <property type="nucleotide sequence ID" value="XM_004994453.1"/>
</dbReference>
<dbReference type="STRING" id="946362.F2U8H9"/>
<evidence type="ECO:0000256" key="2">
    <source>
        <dbReference type="ARBA" id="ARBA00007515"/>
    </source>
</evidence>
<dbReference type="GO" id="GO:0003723">
    <property type="term" value="F:RNA binding"/>
    <property type="evidence" value="ECO:0007669"/>
    <property type="project" value="UniProtKB-KW"/>
</dbReference>
<dbReference type="SUPFAM" id="SSF54791">
    <property type="entry name" value="Eukaryotic type KH-domain (KH-domain type I)"/>
    <property type="match status" value="1"/>
</dbReference>
<dbReference type="InterPro" id="IPR055212">
    <property type="entry name" value="KH-I_PNO1_first"/>
</dbReference>
<dbReference type="GO" id="GO:0005730">
    <property type="term" value="C:nucleolus"/>
    <property type="evidence" value="ECO:0007669"/>
    <property type="project" value="UniProtKB-SubCell"/>
</dbReference>
<dbReference type="CDD" id="cd22391">
    <property type="entry name" value="KH-I_PNO1_rpt1"/>
    <property type="match status" value="1"/>
</dbReference>
<dbReference type="Gene3D" id="3.30.1370.10">
    <property type="entry name" value="K Homology domain, type 1"/>
    <property type="match status" value="1"/>
</dbReference>
<feature type="compositionally biased region" description="Low complexity" evidence="5">
    <location>
        <begin position="17"/>
        <end position="43"/>
    </location>
</feature>
<accession>F2U8H9</accession>
<dbReference type="EMBL" id="GL832964">
    <property type="protein sequence ID" value="EGD72687.1"/>
    <property type="molecule type" value="Genomic_DNA"/>
</dbReference>
<comment type="similarity">
    <text evidence="2">Belongs to the PNO1 family.</text>
</comment>
<name>F2U8H9_SALR5</name>
<feature type="compositionally biased region" description="Basic and acidic residues" evidence="5">
    <location>
        <begin position="1"/>
        <end position="10"/>
    </location>
</feature>
<dbReference type="Proteomes" id="UP000007799">
    <property type="component" value="Unassembled WGS sequence"/>
</dbReference>
<feature type="region of interest" description="Disordered" evidence="5">
    <location>
        <begin position="1"/>
        <end position="86"/>
    </location>
</feature>
<dbReference type="PANTHER" id="PTHR12826:SF13">
    <property type="entry name" value="RNA-BINDING PROTEIN PNO1"/>
    <property type="match status" value="1"/>
</dbReference>
<sequence length="288" mass="32107">MAEVIDERVLESAGSETPATTTATATPTKEQQQTTKGKAAQAGKKNRKKGQKQTHQTQKQKQKQARKAKRNTNSKQDGGDMMEVDEDGQPTAKKAAFAPVSAQDAYTGAETRSIDVPPHRYTPLKENWNKIFQPVVEHMKLQIRMNVRKRRVELRTCELTERDNALQKAHDFVKAFMLGFDVADAVALLRLDDLYLDTFDVTDVRRVAGDHLSRAIGRVAGKGGKTKFTIENATKTRIVVADSRVHILGAFDNIREARHIISKLIIGSPPSKIYATLQSVTQRLSGRF</sequence>
<evidence type="ECO:0000313" key="8">
    <source>
        <dbReference type="Proteomes" id="UP000007799"/>
    </source>
</evidence>
<evidence type="ECO:0000256" key="3">
    <source>
        <dbReference type="ARBA" id="ARBA00022884"/>
    </source>
</evidence>
<keyword evidence="3" id="KW-0694">RNA-binding</keyword>
<organism evidence="8">
    <name type="scientific">Salpingoeca rosetta (strain ATCC 50818 / BSB-021)</name>
    <dbReference type="NCBI Taxonomy" id="946362"/>
    <lineage>
        <taxon>Eukaryota</taxon>
        <taxon>Choanoflagellata</taxon>
        <taxon>Craspedida</taxon>
        <taxon>Salpingoecidae</taxon>
        <taxon>Salpingoeca</taxon>
    </lineage>
</organism>
<dbReference type="AlphaFoldDB" id="F2U8H9"/>
<protein>
    <submittedName>
        <fullName evidence="7">RNA-binding protein PNO1</fullName>
    </submittedName>
</protein>
<dbReference type="OMA" id="KDWVHIF"/>
<dbReference type="InterPro" id="IPR036612">
    <property type="entry name" value="KH_dom_type_1_sf"/>
</dbReference>
<reference evidence="7" key="1">
    <citation type="submission" date="2009-08" db="EMBL/GenBank/DDBJ databases">
        <title>Annotation of Salpingoeca rosetta.</title>
        <authorList>
            <consortium name="The Broad Institute Genome Sequencing Platform"/>
            <person name="Russ C."/>
            <person name="Cuomo C."/>
            <person name="Burger G."/>
            <person name="Gray M.W."/>
            <person name="Holland P.W.H."/>
            <person name="King N."/>
            <person name="Lang F.B.F."/>
            <person name="Roger A.J."/>
            <person name="Ruiz-Trillo I."/>
            <person name="Young S.K."/>
            <person name="Zeng Q."/>
            <person name="Gargeya S."/>
            <person name="Alvarado L."/>
            <person name="Berlin A."/>
            <person name="Chapman S.B."/>
            <person name="Chen Z."/>
            <person name="Freedman E."/>
            <person name="Gellesch M."/>
            <person name="Goldberg J."/>
            <person name="Griggs A."/>
            <person name="Gujja S."/>
            <person name="Heilman E."/>
            <person name="Heiman D."/>
            <person name="Howarth C."/>
            <person name="Mehta T."/>
            <person name="Neiman D."/>
            <person name="Pearson M."/>
            <person name="Roberts A."/>
            <person name="Saif S."/>
            <person name="Shea T."/>
            <person name="Shenoy N."/>
            <person name="Sisk P."/>
            <person name="Stolte C."/>
            <person name="Sykes S."/>
            <person name="White J."/>
            <person name="Yandava C."/>
            <person name="Haas B."/>
            <person name="Nusbaum C."/>
            <person name="Birren B."/>
        </authorList>
    </citation>
    <scope>NUCLEOTIDE SEQUENCE [LARGE SCALE GENOMIC DNA]</scope>
    <source>
        <strain evidence="7">ATCC 50818</strain>
    </source>
</reference>
<dbReference type="InterPro" id="IPR055211">
    <property type="entry name" value="KH_PNO1_2nd"/>
</dbReference>
<dbReference type="Pfam" id="PF22891">
    <property type="entry name" value="KH_PNO1_2nd"/>
    <property type="match status" value="1"/>
</dbReference>
<dbReference type="SMART" id="SM00322">
    <property type="entry name" value="KH"/>
    <property type="match status" value="1"/>
</dbReference>
<dbReference type="GeneID" id="16075092"/>
<dbReference type="FunFam" id="3.30.1370.10:FF:000048">
    <property type="entry name" value="RNA-binding protein PNO1 isoform X2"/>
    <property type="match status" value="1"/>
</dbReference>
<dbReference type="OrthoDB" id="1932641at2759"/>
<feature type="domain" description="K Homology" evidence="6">
    <location>
        <begin position="201"/>
        <end position="266"/>
    </location>
</feature>
<evidence type="ECO:0000256" key="4">
    <source>
        <dbReference type="ARBA" id="ARBA00023242"/>
    </source>
</evidence>
<evidence type="ECO:0000313" key="7">
    <source>
        <dbReference type="EMBL" id="EGD72687.1"/>
    </source>
</evidence>
<proteinExistence type="inferred from homology"/>
<dbReference type="FunFam" id="3.30.1370.10:FF:000009">
    <property type="entry name" value="RNA-binding protein PNO1"/>
    <property type="match status" value="1"/>
</dbReference>
<comment type="subcellular location">
    <subcellularLocation>
        <location evidence="1">Nucleus</location>
        <location evidence="1">Nucleolus</location>
    </subcellularLocation>
</comment>
<dbReference type="FunCoup" id="F2U8H9">
    <property type="interactions" value="1137"/>
</dbReference>
<gene>
    <name evidence="7" type="ORF">PTSG_04415</name>
</gene>
<dbReference type="PANTHER" id="PTHR12826">
    <property type="entry name" value="RIBONUCLEASE Y"/>
    <property type="match status" value="1"/>
</dbReference>
<dbReference type="CDD" id="cd22392">
    <property type="entry name" value="KH-I_PNO1_rpt2"/>
    <property type="match status" value="1"/>
</dbReference>
<evidence type="ECO:0000259" key="6">
    <source>
        <dbReference type="SMART" id="SM00322"/>
    </source>
</evidence>
<dbReference type="InParanoid" id="F2U8H9"/>
<evidence type="ECO:0000256" key="1">
    <source>
        <dbReference type="ARBA" id="ARBA00004604"/>
    </source>
</evidence>
<dbReference type="KEGG" id="sre:PTSG_04415"/>
<feature type="compositionally biased region" description="Basic residues" evidence="5">
    <location>
        <begin position="44"/>
        <end position="72"/>
    </location>
</feature>